<accession>A0A937A5M2</accession>
<dbReference type="PANTHER" id="PTHR42993:SF1">
    <property type="entry name" value="MAOC-LIKE DEHYDRATASE DOMAIN-CONTAINING PROTEIN"/>
    <property type="match status" value="1"/>
</dbReference>
<dbReference type="EMBL" id="JAERQG010000001">
    <property type="protein sequence ID" value="MBL0764092.1"/>
    <property type="molecule type" value="Genomic_DNA"/>
</dbReference>
<feature type="domain" description="MaoC-like" evidence="1">
    <location>
        <begin position="16"/>
        <end position="123"/>
    </location>
</feature>
<dbReference type="Pfam" id="PF01575">
    <property type="entry name" value="MaoC_dehydratas"/>
    <property type="match status" value="1"/>
</dbReference>
<sequence length="154" mass="17626">MNPVKITSFEEFKAFEGKEIGVSDWHVIDQKQVQQFADATLDHQWIHLDEERAKETQFGGTIAHGYLTLSLAPYLWEQIAEVSNLKMMINYGIEKLKFNQPVRTGSAVRLVAKLNSIVDLRGVSKAQLDITLEIKDEKKPAYTASLVFLYHFQK</sequence>
<dbReference type="PANTHER" id="PTHR42993">
    <property type="entry name" value="MAOC-LIKE DEHYDRATASE DOMAIN-CONTAINING PROTEIN"/>
    <property type="match status" value="1"/>
</dbReference>
<proteinExistence type="predicted"/>
<reference evidence="2" key="1">
    <citation type="submission" date="2021-01" db="EMBL/GenBank/DDBJ databases">
        <title>Marivirga sp. nov., isolated from intertidal surface sediments.</title>
        <authorList>
            <person name="Zhang M."/>
        </authorList>
    </citation>
    <scope>NUCLEOTIDE SEQUENCE</scope>
    <source>
        <strain evidence="2">SM1354</strain>
    </source>
</reference>
<gene>
    <name evidence="2" type="ORF">JKP34_02435</name>
</gene>
<dbReference type="SUPFAM" id="SSF54637">
    <property type="entry name" value="Thioesterase/thiol ester dehydrase-isomerase"/>
    <property type="match status" value="1"/>
</dbReference>
<dbReference type="CDD" id="cd03450">
    <property type="entry name" value="NodN"/>
    <property type="match status" value="1"/>
</dbReference>
<name>A0A937A5M2_9BACT</name>
<evidence type="ECO:0000313" key="3">
    <source>
        <dbReference type="Proteomes" id="UP000642920"/>
    </source>
</evidence>
<evidence type="ECO:0000313" key="2">
    <source>
        <dbReference type="EMBL" id="MBL0764092.1"/>
    </source>
</evidence>
<dbReference type="AlphaFoldDB" id="A0A937A5M2"/>
<keyword evidence="3" id="KW-1185">Reference proteome</keyword>
<dbReference type="InterPro" id="IPR039375">
    <property type="entry name" value="NodN-like"/>
</dbReference>
<organism evidence="2 3">
    <name type="scientific">Marivirga atlantica</name>
    <dbReference type="NCBI Taxonomy" id="1548457"/>
    <lineage>
        <taxon>Bacteria</taxon>
        <taxon>Pseudomonadati</taxon>
        <taxon>Bacteroidota</taxon>
        <taxon>Cytophagia</taxon>
        <taxon>Cytophagales</taxon>
        <taxon>Marivirgaceae</taxon>
        <taxon>Marivirga</taxon>
    </lineage>
</organism>
<dbReference type="InterPro" id="IPR002539">
    <property type="entry name" value="MaoC-like_dom"/>
</dbReference>
<dbReference type="Gene3D" id="3.10.129.10">
    <property type="entry name" value="Hotdog Thioesterase"/>
    <property type="match status" value="1"/>
</dbReference>
<protein>
    <submittedName>
        <fullName evidence="2">MaoC family dehydratase</fullName>
    </submittedName>
</protein>
<dbReference type="RefSeq" id="WP_201917339.1">
    <property type="nucleotide sequence ID" value="NZ_JAERQG010000001.1"/>
</dbReference>
<evidence type="ECO:0000259" key="1">
    <source>
        <dbReference type="Pfam" id="PF01575"/>
    </source>
</evidence>
<dbReference type="Proteomes" id="UP000642920">
    <property type="component" value="Unassembled WGS sequence"/>
</dbReference>
<dbReference type="InterPro" id="IPR029069">
    <property type="entry name" value="HotDog_dom_sf"/>
</dbReference>
<comment type="caution">
    <text evidence="2">The sequence shown here is derived from an EMBL/GenBank/DDBJ whole genome shotgun (WGS) entry which is preliminary data.</text>
</comment>